<feature type="region of interest" description="Disordered" evidence="1">
    <location>
        <begin position="456"/>
        <end position="480"/>
    </location>
</feature>
<keyword evidence="4" id="KW-1185">Reference proteome</keyword>
<organism evidence="3 4">
    <name type="scientific">Novilysobacter luteus</name>
    <dbReference type="NCBI Taxonomy" id="2822368"/>
    <lineage>
        <taxon>Bacteria</taxon>
        <taxon>Pseudomonadati</taxon>
        <taxon>Pseudomonadota</taxon>
        <taxon>Gammaproteobacteria</taxon>
        <taxon>Lysobacterales</taxon>
        <taxon>Lysobacteraceae</taxon>
        <taxon>Novilysobacter</taxon>
    </lineage>
</organism>
<dbReference type="InterPro" id="IPR002938">
    <property type="entry name" value="FAD-bd"/>
</dbReference>
<dbReference type="Gene3D" id="3.50.50.60">
    <property type="entry name" value="FAD/NAD(P)-binding domain"/>
    <property type="match status" value="1"/>
</dbReference>
<gene>
    <name evidence="3" type="ORF">LYB30171_00207</name>
</gene>
<protein>
    <recommendedName>
        <fullName evidence="2">FAD-binding domain-containing protein</fullName>
    </recommendedName>
</protein>
<name>A0ABM8UC88_9GAMM</name>
<dbReference type="PANTHER" id="PTHR43747:SF1">
    <property type="entry name" value="SLR1998 PROTEIN"/>
    <property type="match status" value="1"/>
</dbReference>
<dbReference type="PRINTS" id="PR00420">
    <property type="entry name" value="RNGMNOXGNASE"/>
</dbReference>
<evidence type="ECO:0000256" key="1">
    <source>
        <dbReference type="SAM" id="MobiDB-lite"/>
    </source>
</evidence>
<evidence type="ECO:0000313" key="4">
    <source>
        <dbReference type="Proteomes" id="UP000680116"/>
    </source>
</evidence>
<feature type="compositionally biased region" description="Basic and acidic residues" evidence="1">
    <location>
        <begin position="471"/>
        <end position="480"/>
    </location>
</feature>
<evidence type="ECO:0000313" key="3">
    <source>
        <dbReference type="EMBL" id="CAG4968149.1"/>
    </source>
</evidence>
<proteinExistence type="predicted"/>
<accession>A0ABM8UC88</accession>
<dbReference type="Pfam" id="PF01494">
    <property type="entry name" value="FAD_binding_3"/>
    <property type="match status" value="1"/>
</dbReference>
<evidence type="ECO:0000259" key="2">
    <source>
        <dbReference type="Pfam" id="PF01494"/>
    </source>
</evidence>
<feature type="domain" description="FAD-binding" evidence="2">
    <location>
        <begin position="25"/>
        <end position="351"/>
    </location>
</feature>
<dbReference type="EMBL" id="OU015430">
    <property type="protein sequence ID" value="CAG4968149.1"/>
    <property type="molecule type" value="Genomic_DNA"/>
</dbReference>
<sequence>MTVSDPASTAAPTASATPGAIARPDVLVIGGGPAGSTIATLLARKGWQVTMLEKERHPRFHIGESLLPMNMPILERLGVLDQVRGIGVLKLGADFPVDDGSYNRFPFKRALGDSPGFAFHVKRAEFDQLLFDHARAQGVDARDGVRVDRVELDGGATLVHARGDDGPLRFQPRYLVDASGRDAFLGARLGLKRRNPRHASAALFSHYTGVERRPGEDAGNVSIIRHEHGWLWMIPLRGGVTSVGAVCTPEYLKQRRGDSEAFLQRTLESVPAAAVRMRDAVRVAPVHATGNYAYDCSRMSGPGWMLLGDAWTFVDPMFSSGVFLAMNGAELGADAVDAVLREPAREAEVMTALEKKLTRGLDEFKWFIYRFTSPTMKAMFSRPRNVLKVEQAVISMLAGDVFDAPAVRWRLRLFRLLYAVGAIRMAPMALRAWRERRRQPSVLFGGDTVQADDMRDAATASPAVSQPLPDFGHHDTEPAR</sequence>
<dbReference type="PANTHER" id="PTHR43747">
    <property type="entry name" value="FAD-BINDING PROTEIN"/>
    <property type="match status" value="1"/>
</dbReference>
<dbReference type="Proteomes" id="UP000680116">
    <property type="component" value="Chromosome"/>
</dbReference>
<reference evidence="3 4" key="1">
    <citation type="submission" date="2021-04" db="EMBL/GenBank/DDBJ databases">
        <authorList>
            <person name="Rodrigo-Torres L."/>
            <person name="Arahal R. D."/>
            <person name="Lucena T."/>
        </authorList>
    </citation>
    <scope>NUCLEOTIDE SEQUENCE [LARGE SCALE GENOMIC DNA]</scope>
    <source>
        <strain evidence="3 4">CECT 30171</strain>
    </source>
</reference>
<dbReference type="InterPro" id="IPR050816">
    <property type="entry name" value="Flavin-dep_Halogenase_NPB"/>
</dbReference>
<dbReference type="SUPFAM" id="SSF51905">
    <property type="entry name" value="FAD/NAD(P)-binding domain"/>
    <property type="match status" value="1"/>
</dbReference>
<dbReference type="InterPro" id="IPR036188">
    <property type="entry name" value="FAD/NAD-bd_sf"/>
</dbReference>